<dbReference type="EMBL" id="FP565814">
    <property type="protein sequence ID" value="CBH23280.1"/>
    <property type="molecule type" value="Genomic_DNA"/>
</dbReference>
<organism evidence="2 3">
    <name type="scientific">Salinibacter ruber (strain M8)</name>
    <dbReference type="NCBI Taxonomy" id="761659"/>
    <lineage>
        <taxon>Bacteria</taxon>
        <taxon>Pseudomonadati</taxon>
        <taxon>Rhodothermota</taxon>
        <taxon>Rhodothermia</taxon>
        <taxon>Rhodothermales</taxon>
        <taxon>Salinibacteraceae</taxon>
        <taxon>Salinibacter</taxon>
    </lineage>
</organism>
<sequence length="172" mass="18937">MCPMGFPKRALQIVVGVLVVYALLVATHLGEFWPFSIYPMFSQAGNPWTRAMVREMPSQTDPDTLSWDAVSLQRLPGASYPLAPKGINQNDVANYVSKTDQWSDERVQGLRSLFFKNRSVNSSLLVYRVRGELVADSVSISATPVLLFTPDASHLNPSPSDRTVAGRSPPAE</sequence>
<reference evidence="3" key="2">
    <citation type="submission" date="2010-04" db="EMBL/GenBank/DDBJ databases">
        <title>Genome sequence of Salinibacter ruber M8.</title>
        <authorList>
            <consortium name="Genoscope"/>
        </authorList>
    </citation>
    <scope>NUCLEOTIDE SEQUENCE [LARGE SCALE GENOMIC DNA]</scope>
    <source>
        <strain evidence="3">M8</strain>
    </source>
</reference>
<evidence type="ECO:0000256" key="1">
    <source>
        <dbReference type="SAM" id="MobiDB-lite"/>
    </source>
</evidence>
<dbReference type="HOGENOM" id="CLU_1659500_0_0_10"/>
<protein>
    <submittedName>
        <fullName evidence="2">Uncharacterized protein</fullName>
    </submittedName>
</protein>
<evidence type="ECO:0000313" key="3">
    <source>
        <dbReference type="Proteomes" id="UP000000933"/>
    </source>
</evidence>
<dbReference type="KEGG" id="srm:SRM_00359"/>
<accession>D5H5H5</accession>
<dbReference type="AlphaFoldDB" id="D5H5H5"/>
<name>D5H5H5_SALRM</name>
<evidence type="ECO:0000313" key="2">
    <source>
        <dbReference type="EMBL" id="CBH23280.1"/>
    </source>
</evidence>
<proteinExistence type="predicted"/>
<dbReference type="Proteomes" id="UP000000933">
    <property type="component" value="Chromosome"/>
</dbReference>
<reference evidence="2 3" key="1">
    <citation type="journal article" date="2010" name="ISME J.">
        <title>Fine-scale evolution: genomic, phenotypic and ecological differentiation in two coexisting Salinibacter ruber strains.</title>
        <authorList>
            <person name="Pena A."/>
            <person name="Teeling H."/>
            <person name="Huerta-Cepas J."/>
            <person name="Santos F."/>
            <person name="Yarza P."/>
            <person name="Brito-Echeverria J."/>
            <person name="Lucio M."/>
            <person name="Schmitt-Kopplin P."/>
            <person name="Meseguer I."/>
            <person name="Schenowitz C."/>
            <person name="Dossat C."/>
            <person name="Barbe V."/>
            <person name="Dopazo J."/>
            <person name="Rossello-Mora R."/>
            <person name="Schuler M."/>
            <person name="Glockner F.O."/>
            <person name="Amann R."/>
            <person name="Gabaldon T."/>
            <person name="Anton J."/>
        </authorList>
    </citation>
    <scope>NUCLEOTIDE SEQUENCE [LARGE SCALE GENOMIC DNA]</scope>
    <source>
        <strain evidence="2 3">M8</strain>
    </source>
</reference>
<feature type="region of interest" description="Disordered" evidence="1">
    <location>
        <begin position="151"/>
        <end position="172"/>
    </location>
</feature>
<gene>
    <name evidence="2" type="ordered locus">SRM_00359</name>
</gene>